<dbReference type="AlphaFoldDB" id="A0A6I6JGA4"/>
<accession>A0A6I6JGA4</accession>
<dbReference type="Proteomes" id="UP000428328">
    <property type="component" value="Chromosome"/>
</dbReference>
<dbReference type="KEGG" id="psel:GM415_07840"/>
<organism evidence="1 2">
    <name type="scientific">Pseudodesulfovibrio cashew</name>
    <dbReference type="NCBI Taxonomy" id="2678688"/>
    <lineage>
        <taxon>Bacteria</taxon>
        <taxon>Pseudomonadati</taxon>
        <taxon>Thermodesulfobacteriota</taxon>
        <taxon>Desulfovibrionia</taxon>
        <taxon>Desulfovibrionales</taxon>
        <taxon>Desulfovibrionaceae</taxon>
    </lineage>
</organism>
<protein>
    <submittedName>
        <fullName evidence="1">Uncharacterized protein</fullName>
    </submittedName>
</protein>
<evidence type="ECO:0000313" key="1">
    <source>
        <dbReference type="EMBL" id="QGY40040.1"/>
    </source>
</evidence>
<dbReference type="EMBL" id="CP046400">
    <property type="protein sequence ID" value="QGY40040.1"/>
    <property type="molecule type" value="Genomic_DNA"/>
</dbReference>
<name>A0A6I6JGA4_9BACT</name>
<gene>
    <name evidence="1" type="ORF">GM415_07840</name>
</gene>
<sequence>MQETFKRLEVSIRGALHLVGAIPLPKRVVKEGLKAFGQGQWTDLITDIALGLASRRIIARTEGVVGASLKPIYRMQGVSMQGNRFGLEVFHAGRDAAVDHIGASHKTIDPGDLLKACAPGDMLGVFHARRDGVLSFRWDGVDPFRQEDLVLEYEDCAPMLGGKSRFELATGVTWQGLAGPRNAGKMSGRFYDRRHVFHTVR</sequence>
<proteinExistence type="predicted"/>
<dbReference type="RefSeq" id="WP_158947264.1">
    <property type="nucleotide sequence ID" value="NZ_CP046400.1"/>
</dbReference>
<evidence type="ECO:0000313" key="2">
    <source>
        <dbReference type="Proteomes" id="UP000428328"/>
    </source>
</evidence>
<reference evidence="1 2" key="1">
    <citation type="submission" date="2019-11" db="EMBL/GenBank/DDBJ databases">
        <authorList>
            <person name="Zheng R.K."/>
            <person name="Sun C.M."/>
        </authorList>
    </citation>
    <scope>NUCLEOTIDE SEQUENCE [LARGE SCALE GENOMIC DNA]</scope>
    <source>
        <strain evidence="1 2">SRB007</strain>
    </source>
</reference>
<keyword evidence="2" id="KW-1185">Reference proteome</keyword>